<protein>
    <recommendedName>
        <fullName evidence="3">Photosystem II protein N</fullName>
    </recommendedName>
</protein>
<organism evidence="1 2">
    <name type="scientific">Rhododendron griersonianum</name>
    <dbReference type="NCBI Taxonomy" id="479676"/>
    <lineage>
        <taxon>Eukaryota</taxon>
        <taxon>Viridiplantae</taxon>
        <taxon>Streptophyta</taxon>
        <taxon>Embryophyta</taxon>
        <taxon>Tracheophyta</taxon>
        <taxon>Spermatophyta</taxon>
        <taxon>Magnoliopsida</taxon>
        <taxon>eudicotyledons</taxon>
        <taxon>Gunneridae</taxon>
        <taxon>Pentapetalae</taxon>
        <taxon>asterids</taxon>
        <taxon>Ericales</taxon>
        <taxon>Ericaceae</taxon>
        <taxon>Ericoideae</taxon>
        <taxon>Rhodoreae</taxon>
        <taxon>Rhododendron</taxon>
    </lineage>
</organism>
<sequence>MYPSTRSRGANTLKLVEIRKGRGLLFSKWYFVENCFCSLILFCSCSEIVRR</sequence>
<proteinExistence type="predicted"/>
<evidence type="ECO:0000313" key="2">
    <source>
        <dbReference type="Proteomes" id="UP000823749"/>
    </source>
</evidence>
<comment type="caution">
    <text evidence="1">The sequence shown here is derived from an EMBL/GenBank/DDBJ whole genome shotgun (WGS) entry which is preliminary data.</text>
</comment>
<keyword evidence="2" id="KW-1185">Reference proteome</keyword>
<dbReference type="EMBL" id="JACTNZ010000001">
    <property type="protein sequence ID" value="KAG5564398.1"/>
    <property type="molecule type" value="Genomic_DNA"/>
</dbReference>
<gene>
    <name evidence="1" type="ORF">RHGRI_000555</name>
</gene>
<accession>A0AAV6LH24</accession>
<name>A0AAV6LH24_9ERIC</name>
<dbReference type="EMBL" id="JACTNZ010000001">
    <property type="protein sequence ID" value="KAG5564400.1"/>
    <property type="molecule type" value="Genomic_DNA"/>
</dbReference>
<dbReference type="AlphaFoldDB" id="A0AAV6LH24"/>
<reference evidence="1" key="1">
    <citation type="submission" date="2020-08" db="EMBL/GenBank/DDBJ databases">
        <title>Plant Genome Project.</title>
        <authorList>
            <person name="Zhang R.-G."/>
        </authorList>
    </citation>
    <scope>NUCLEOTIDE SEQUENCE</scope>
    <source>
        <strain evidence="1">WSP0</strain>
        <tissue evidence="1">Leaf</tissue>
    </source>
</reference>
<evidence type="ECO:0008006" key="3">
    <source>
        <dbReference type="Google" id="ProtNLM"/>
    </source>
</evidence>
<dbReference type="Proteomes" id="UP000823749">
    <property type="component" value="Chromosome 1"/>
</dbReference>
<evidence type="ECO:0000313" key="1">
    <source>
        <dbReference type="EMBL" id="KAG5564400.1"/>
    </source>
</evidence>